<keyword evidence="1" id="KW-0472">Membrane</keyword>
<proteinExistence type="predicted"/>
<evidence type="ECO:0000256" key="1">
    <source>
        <dbReference type="SAM" id="Phobius"/>
    </source>
</evidence>
<keyword evidence="1" id="KW-1133">Transmembrane helix</keyword>
<dbReference type="AlphaFoldDB" id="A0A830FRL4"/>
<protein>
    <submittedName>
        <fullName evidence="2">Uncharacterized protein</fullName>
    </submittedName>
</protein>
<dbReference type="Proteomes" id="UP000656367">
    <property type="component" value="Unassembled WGS sequence"/>
</dbReference>
<keyword evidence="1" id="KW-0812">Transmembrane</keyword>
<accession>A0A830FRL4</accession>
<dbReference type="EMBL" id="BMON01000006">
    <property type="protein sequence ID" value="GGM51311.1"/>
    <property type="molecule type" value="Genomic_DNA"/>
</dbReference>
<feature type="transmembrane region" description="Helical" evidence="1">
    <location>
        <begin position="6"/>
        <end position="23"/>
    </location>
</feature>
<name>A0A830FRL4_HALAR</name>
<comment type="caution">
    <text evidence="2">The sequence shown here is derived from an EMBL/GenBank/DDBJ whole genome shotgun (WGS) entry which is preliminary data.</text>
</comment>
<organism evidence="2 3">
    <name type="scientific">Haloarcula argentinensis</name>
    <dbReference type="NCBI Taxonomy" id="43776"/>
    <lineage>
        <taxon>Archaea</taxon>
        <taxon>Methanobacteriati</taxon>
        <taxon>Methanobacteriota</taxon>
        <taxon>Stenosarchaea group</taxon>
        <taxon>Halobacteria</taxon>
        <taxon>Halobacteriales</taxon>
        <taxon>Haloarculaceae</taxon>
        <taxon>Haloarcula</taxon>
    </lineage>
</organism>
<gene>
    <name evidence="2" type="ORF">GCM10009006_35620</name>
</gene>
<sequence>MSLFSGTTTVIGISLVGIVEMILHPRQYVTQMVGMATMLINRPSIVFKLPQLKVHSLQDQHETRNPFEAGEYAGAKATGRRRRVQLAVAPDQAVSARLGRGFAGQ</sequence>
<reference evidence="2" key="2">
    <citation type="submission" date="2020-09" db="EMBL/GenBank/DDBJ databases">
        <authorList>
            <person name="Sun Q."/>
            <person name="Ohkuma M."/>
        </authorList>
    </citation>
    <scope>NUCLEOTIDE SEQUENCE</scope>
    <source>
        <strain evidence="2">JCM 15759</strain>
    </source>
</reference>
<reference evidence="2" key="1">
    <citation type="journal article" date="2014" name="Int. J. Syst. Evol. Microbiol.">
        <title>Complete genome sequence of Corynebacterium casei LMG S-19264T (=DSM 44701T), isolated from a smear-ripened cheese.</title>
        <authorList>
            <consortium name="US DOE Joint Genome Institute (JGI-PGF)"/>
            <person name="Walter F."/>
            <person name="Albersmeier A."/>
            <person name="Kalinowski J."/>
            <person name="Ruckert C."/>
        </authorList>
    </citation>
    <scope>NUCLEOTIDE SEQUENCE</scope>
    <source>
        <strain evidence="2">JCM 15759</strain>
    </source>
</reference>
<evidence type="ECO:0000313" key="3">
    <source>
        <dbReference type="Proteomes" id="UP000656367"/>
    </source>
</evidence>
<evidence type="ECO:0000313" key="2">
    <source>
        <dbReference type="EMBL" id="GGM51311.1"/>
    </source>
</evidence>